<sequence length="60" mass="6281">MRGNKGLDGAYVPVHVQSAIEPLAESGTNIFTRHVAARSHMGTGGYVSGYAARDDHGPSL</sequence>
<name>V5SJI3_9HYPH</name>
<evidence type="ECO:0000313" key="2">
    <source>
        <dbReference type="Proteomes" id="UP000018542"/>
    </source>
</evidence>
<keyword evidence="2" id="KW-1185">Reference proteome</keyword>
<dbReference type="KEGG" id="hni:W911_08450"/>
<dbReference type="EMBL" id="CP006912">
    <property type="protein sequence ID" value="AHB50119.1"/>
    <property type="molecule type" value="Genomic_DNA"/>
</dbReference>
<gene>
    <name evidence="1" type="ORF">W911_08450</name>
</gene>
<dbReference type="Proteomes" id="UP000018542">
    <property type="component" value="Chromosome"/>
</dbReference>
<dbReference type="STRING" id="1029756.W911_08450"/>
<dbReference type="PATRIC" id="fig|1029756.8.peg.1762"/>
<dbReference type="AlphaFoldDB" id="V5SJI3"/>
<dbReference type="HOGENOM" id="CLU_2935302_0_0_5"/>
<proteinExistence type="predicted"/>
<reference evidence="1 2" key="1">
    <citation type="journal article" date="2014" name="Genome Announc.">
        <title>Complete Genome Sequence of Hyphomicrobium nitrativorans Strain NL23, a Denitrifying Bacterium Isolated from Biofilm of a Methanol-Fed Denitrification System Treating Seawater at the Montreal Biodome.</title>
        <authorList>
            <person name="Martineau C."/>
            <person name="Villeneuve C."/>
            <person name="Mauffrey F."/>
            <person name="Villemur R."/>
        </authorList>
    </citation>
    <scope>NUCLEOTIDE SEQUENCE [LARGE SCALE GENOMIC DNA]</scope>
    <source>
        <strain evidence="1">NL23</strain>
    </source>
</reference>
<organism evidence="1 2">
    <name type="scientific">Hyphomicrobium nitrativorans NL23</name>
    <dbReference type="NCBI Taxonomy" id="1029756"/>
    <lineage>
        <taxon>Bacteria</taxon>
        <taxon>Pseudomonadati</taxon>
        <taxon>Pseudomonadota</taxon>
        <taxon>Alphaproteobacteria</taxon>
        <taxon>Hyphomicrobiales</taxon>
        <taxon>Hyphomicrobiaceae</taxon>
        <taxon>Hyphomicrobium</taxon>
    </lineage>
</organism>
<accession>V5SJI3</accession>
<protein>
    <submittedName>
        <fullName evidence="1">Uncharacterized protein</fullName>
    </submittedName>
</protein>
<evidence type="ECO:0000313" key="1">
    <source>
        <dbReference type="EMBL" id="AHB50119.1"/>
    </source>
</evidence>